<proteinExistence type="predicted"/>
<organism evidence="1">
    <name type="scientific">Myoviridae sp. ctxym25</name>
    <dbReference type="NCBI Taxonomy" id="2825210"/>
    <lineage>
        <taxon>Viruses</taxon>
        <taxon>Duplodnaviria</taxon>
        <taxon>Heunggongvirae</taxon>
        <taxon>Uroviricota</taxon>
        <taxon>Caudoviricetes</taxon>
    </lineage>
</organism>
<sequence>MSSQWKSYNSQRKLNRCIFFYKNCTIRKVGSSCFNRFPFYKTFFFAHIFIVIS</sequence>
<reference evidence="1" key="1">
    <citation type="journal article" date="2021" name="Proc. Natl. Acad. Sci. U.S.A.">
        <title>A Catalog of Tens of Thousands of Viruses from Human Metagenomes Reveals Hidden Associations with Chronic Diseases.</title>
        <authorList>
            <person name="Tisza M.J."/>
            <person name="Buck C.B."/>
        </authorList>
    </citation>
    <scope>NUCLEOTIDE SEQUENCE</scope>
    <source>
        <strain evidence="1">Ctxym25</strain>
    </source>
</reference>
<evidence type="ECO:0000313" key="1">
    <source>
        <dbReference type="EMBL" id="DAE18573.1"/>
    </source>
</evidence>
<name>A0A8S5QIF6_9CAUD</name>
<accession>A0A8S5QIF6</accession>
<dbReference type="EMBL" id="BK015658">
    <property type="protein sequence ID" value="DAE18573.1"/>
    <property type="molecule type" value="Genomic_DNA"/>
</dbReference>
<protein>
    <submittedName>
        <fullName evidence="1">Uncharacterized protein</fullName>
    </submittedName>
</protein>